<dbReference type="Proteomes" id="UP000326545">
    <property type="component" value="Segment"/>
</dbReference>
<protein>
    <submittedName>
        <fullName evidence="1">Uncharacterized protein</fullName>
    </submittedName>
</protein>
<evidence type="ECO:0000313" key="1">
    <source>
        <dbReference type="EMBL" id="QEQ95022.1"/>
    </source>
</evidence>
<dbReference type="EMBL" id="MN184887">
    <property type="protein sequence ID" value="QEQ95022.1"/>
    <property type="molecule type" value="Genomic_DNA"/>
</dbReference>
<sequence length="106" mass="11866">MKFEEGQKLLITTDNYFFAPDGRQYRAAYGVCHGIQDAEATLGLKTNRGSSNWYVLLGNLLIAGCQIHYAIATDTVNLGSTNEYVFHEGQKMPYNCPSQIYYAGEE</sequence>
<evidence type="ECO:0000313" key="2">
    <source>
        <dbReference type="Proteomes" id="UP000326545"/>
    </source>
</evidence>
<keyword evidence="2" id="KW-1185">Reference proteome</keyword>
<proteinExistence type="predicted"/>
<gene>
    <name evidence="1" type="ORF">pEpSNUABM01_196</name>
</gene>
<reference evidence="1 2" key="1">
    <citation type="submission" date="2019-07" db="EMBL/GenBank/DDBJ databases">
        <title>Complete genome sequence of bacteriophages infecting Erwinia pyrifoliae.</title>
        <authorList>
            <person name="Kim S.G."/>
            <person name="Park S.C."/>
        </authorList>
    </citation>
    <scope>NUCLEOTIDE SEQUENCE [LARGE SCALE GENOMIC DNA]</scope>
</reference>
<organism evidence="1 2">
    <name type="scientific">Erwinia phage pEp_SNUABM_01</name>
    <dbReference type="NCBI Taxonomy" id="2601643"/>
    <lineage>
        <taxon>Viruses</taxon>
        <taxon>Duplodnaviria</taxon>
        <taxon>Heunggongvirae</taxon>
        <taxon>Uroviricota</taxon>
        <taxon>Caudoviricetes</taxon>
        <taxon>Vequintavirinae</taxon>
        <taxon>Henunavirus</taxon>
        <taxon>Henunavirus SNUABM01</taxon>
    </lineage>
</organism>
<name>A0A5J6DAV4_9CAUD</name>
<accession>A0A5J6DAV4</accession>